<proteinExistence type="predicted"/>
<feature type="domain" description="Lipocalin-like" evidence="1">
    <location>
        <begin position="4"/>
        <end position="133"/>
    </location>
</feature>
<comment type="caution">
    <text evidence="2">The sequence shown here is derived from an EMBL/GenBank/DDBJ whole genome shotgun (WGS) entry which is preliminary data.</text>
</comment>
<evidence type="ECO:0000259" key="1">
    <source>
        <dbReference type="Pfam" id="PF13924"/>
    </source>
</evidence>
<keyword evidence="3" id="KW-1185">Reference proteome</keyword>
<accession>A0A7W7RY51</accession>
<dbReference type="EMBL" id="JACHJU010000001">
    <property type="protein sequence ID" value="MBB4940416.1"/>
    <property type="molecule type" value="Genomic_DNA"/>
</dbReference>
<dbReference type="Proteomes" id="UP000534286">
    <property type="component" value="Unassembled WGS sequence"/>
</dbReference>
<dbReference type="InterPro" id="IPR024311">
    <property type="entry name" value="Lipocalin-like"/>
</dbReference>
<organism evidence="2 3">
    <name type="scientific">Streptosporangium album</name>
    <dbReference type="NCBI Taxonomy" id="47479"/>
    <lineage>
        <taxon>Bacteria</taxon>
        <taxon>Bacillati</taxon>
        <taxon>Actinomycetota</taxon>
        <taxon>Actinomycetes</taxon>
        <taxon>Streptosporangiales</taxon>
        <taxon>Streptosporangiaceae</taxon>
        <taxon>Streptosporangium</taxon>
    </lineage>
</organism>
<reference evidence="2 3" key="1">
    <citation type="submission" date="2020-08" db="EMBL/GenBank/DDBJ databases">
        <title>Sequencing the genomes of 1000 actinobacteria strains.</title>
        <authorList>
            <person name="Klenk H.-P."/>
        </authorList>
    </citation>
    <scope>NUCLEOTIDE SEQUENCE [LARGE SCALE GENOMIC DNA]</scope>
    <source>
        <strain evidence="2 3">DSM 43023</strain>
    </source>
</reference>
<sequence length="133" mass="14817">MNLVGAWRLVEWRTTRAGGRTSHPFGRDAVGLLCYTPDGYVSVTVARAGRPPLPGAVPRQAPLQTRAEAFASFFCYSGRYEVRDGQVVHDVEVALNPSFTGTIQIREMNFDGDRLVLAAAEEGRWHTLIWRRA</sequence>
<protein>
    <recommendedName>
        <fullName evidence="1">Lipocalin-like domain-containing protein</fullName>
    </recommendedName>
</protein>
<gene>
    <name evidence="2" type="ORF">FHR32_004721</name>
</gene>
<dbReference type="RefSeq" id="WP_184756228.1">
    <property type="nucleotide sequence ID" value="NZ_BAABEK010000083.1"/>
</dbReference>
<evidence type="ECO:0000313" key="3">
    <source>
        <dbReference type="Proteomes" id="UP000534286"/>
    </source>
</evidence>
<name>A0A7W7RY51_9ACTN</name>
<dbReference type="Pfam" id="PF13924">
    <property type="entry name" value="Lipocalin_5"/>
    <property type="match status" value="1"/>
</dbReference>
<dbReference type="AlphaFoldDB" id="A0A7W7RY51"/>
<evidence type="ECO:0000313" key="2">
    <source>
        <dbReference type="EMBL" id="MBB4940416.1"/>
    </source>
</evidence>